<proteinExistence type="predicted"/>
<feature type="signal peptide" evidence="1">
    <location>
        <begin position="1"/>
        <end position="19"/>
    </location>
</feature>
<organism evidence="2 3">
    <name type="scientific">Psychrobacter pasteurii</name>
    <dbReference type="NCBI Taxonomy" id="1945520"/>
    <lineage>
        <taxon>Bacteria</taxon>
        <taxon>Pseudomonadati</taxon>
        <taxon>Pseudomonadota</taxon>
        <taxon>Gammaproteobacteria</taxon>
        <taxon>Moraxellales</taxon>
        <taxon>Moraxellaceae</taxon>
        <taxon>Psychrobacter</taxon>
    </lineage>
</organism>
<evidence type="ECO:0000256" key="1">
    <source>
        <dbReference type="SAM" id="SignalP"/>
    </source>
</evidence>
<evidence type="ECO:0000313" key="2">
    <source>
        <dbReference type="EMBL" id="SJM37945.1"/>
    </source>
</evidence>
<dbReference type="EMBL" id="FUGD01000114">
    <property type="protein sequence ID" value="SJM37945.1"/>
    <property type="molecule type" value="Genomic_DNA"/>
</dbReference>
<dbReference type="AlphaFoldDB" id="A0A1R4EHE9"/>
<protein>
    <submittedName>
        <fullName evidence="2">Uncharacterized protein</fullName>
    </submittedName>
</protein>
<dbReference type="STRING" id="1945520.A1019T_01930"/>
<name>A0A1R4EHE9_9GAMM</name>
<gene>
    <name evidence="2" type="ORF">A1019T_01930</name>
</gene>
<evidence type="ECO:0000313" key="3">
    <source>
        <dbReference type="Proteomes" id="UP000188169"/>
    </source>
</evidence>
<reference evidence="3" key="1">
    <citation type="submission" date="2017-02" db="EMBL/GenBank/DDBJ databases">
        <authorList>
            <person name="Mornico D."/>
        </authorList>
    </citation>
    <scope>NUCLEOTIDE SEQUENCE [LARGE SCALE GENOMIC DNA]</scope>
</reference>
<feature type="chain" id="PRO_5012164457" evidence="1">
    <location>
        <begin position="20"/>
        <end position="110"/>
    </location>
</feature>
<keyword evidence="1" id="KW-0732">Signal</keyword>
<keyword evidence="3" id="KW-1185">Reference proteome</keyword>
<accession>A0A1R4EHE9</accession>
<dbReference type="Proteomes" id="UP000188169">
    <property type="component" value="Unassembled WGS sequence"/>
</dbReference>
<sequence length="110" mass="12745">MKRILLIIVFSLMSVTSNAKPTDLCVSISKMAEVIMWARQEGYSSAEMIALTERLEGRNADLFSKLMEGMVINAFGIQRHFSDEYKEQEIEEFKSQYYIKCYQSASKHYP</sequence>